<keyword evidence="1" id="KW-0472">Membrane</keyword>
<name>A0A6J4P6J8_9ACTN</name>
<keyword evidence="1" id="KW-1133">Transmembrane helix</keyword>
<feature type="transmembrane region" description="Helical" evidence="1">
    <location>
        <begin position="6"/>
        <end position="29"/>
    </location>
</feature>
<dbReference type="AlphaFoldDB" id="A0A6J4P6J8"/>
<feature type="transmembrane region" description="Helical" evidence="1">
    <location>
        <begin position="41"/>
        <end position="64"/>
    </location>
</feature>
<dbReference type="Pfam" id="PF14023">
    <property type="entry name" value="Bestrophin-like"/>
    <property type="match status" value="1"/>
</dbReference>
<dbReference type="EMBL" id="CADCUV010000067">
    <property type="protein sequence ID" value="CAA9407538.1"/>
    <property type="molecule type" value="Genomic_DNA"/>
</dbReference>
<organism evidence="2">
    <name type="scientific">uncultured Rubrobacteraceae bacterium</name>
    <dbReference type="NCBI Taxonomy" id="349277"/>
    <lineage>
        <taxon>Bacteria</taxon>
        <taxon>Bacillati</taxon>
        <taxon>Actinomycetota</taxon>
        <taxon>Rubrobacteria</taxon>
        <taxon>Rubrobacterales</taxon>
        <taxon>Rubrobacteraceae</taxon>
        <taxon>environmental samples</taxon>
    </lineage>
</organism>
<reference evidence="2" key="1">
    <citation type="submission" date="2020-02" db="EMBL/GenBank/DDBJ databases">
        <authorList>
            <person name="Meier V. D."/>
        </authorList>
    </citation>
    <scope>NUCLEOTIDE SEQUENCE</scope>
    <source>
        <strain evidence="2">AVDCRST_MAG22</strain>
    </source>
</reference>
<gene>
    <name evidence="2" type="ORF">AVDCRST_MAG22-1645</name>
</gene>
<evidence type="ECO:0000256" key="1">
    <source>
        <dbReference type="SAM" id="Phobius"/>
    </source>
</evidence>
<dbReference type="InterPro" id="IPR025333">
    <property type="entry name" value="DUF4239"/>
</dbReference>
<proteinExistence type="predicted"/>
<evidence type="ECO:0000313" key="2">
    <source>
        <dbReference type="EMBL" id="CAA9407538.1"/>
    </source>
</evidence>
<accession>A0A6J4P6J8</accession>
<keyword evidence="1" id="KW-0812">Transmembrane</keyword>
<protein>
    <submittedName>
        <fullName evidence="2">Uncharacterized protein</fullName>
    </submittedName>
</protein>
<sequence length="114" mass="12390">MGTVLWGVLVVGLSVALAVAGFAVVRRFVPMDLRESHNANTAVIFGALYVVYGLIVGFSAYFAAFQYDVAQKTAEGEAGSVYELHRLAEGFPEEGRREIQNLSESYARTVIEQG</sequence>